<accession>A0AAN6R1V3</accession>
<proteinExistence type="predicted"/>
<keyword evidence="3" id="KW-1185">Reference proteome</keyword>
<comment type="caution">
    <text evidence="2">The sequence shown here is derived from an EMBL/GenBank/DDBJ whole genome shotgun (WGS) entry which is preliminary data.</text>
</comment>
<dbReference type="Pfam" id="PF04707">
    <property type="entry name" value="PRELI"/>
    <property type="match status" value="1"/>
</dbReference>
<dbReference type="GO" id="GO:0005758">
    <property type="term" value="C:mitochondrial intermembrane space"/>
    <property type="evidence" value="ECO:0007669"/>
    <property type="project" value="InterPro"/>
</dbReference>
<dbReference type="Proteomes" id="UP001175353">
    <property type="component" value="Unassembled WGS sequence"/>
</dbReference>
<dbReference type="PROSITE" id="PS50904">
    <property type="entry name" value="PRELI_MSF1"/>
    <property type="match status" value="1"/>
</dbReference>
<dbReference type="EMBL" id="JAUJLE010000003">
    <property type="protein sequence ID" value="KAK1014945.1"/>
    <property type="molecule type" value="Genomic_DNA"/>
</dbReference>
<evidence type="ECO:0000313" key="2">
    <source>
        <dbReference type="EMBL" id="KAK1014945.1"/>
    </source>
</evidence>
<evidence type="ECO:0000313" key="3">
    <source>
        <dbReference type="Proteomes" id="UP001175353"/>
    </source>
</evidence>
<dbReference type="InterPro" id="IPR006797">
    <property type="entry name" value="PRELI/MSF1_dom"/>
</dbReference>
<sequence>MRIFASQHEFAYSWEEVSTNNWRKYCAHNDKASHVLAVDTLSRSLDATTHILRTERLITCRQSMPQWVKRIMGGDDTSYVYEVSYVDPAAKRVTMCSQNMTWSELLQVQEKVVYTPSVEAEGHTRFEQSARIIALCGGWQKIKNSIEEISLERFRQNAAKGREGFERVLEISRQVFAQQREEARQQREGVAADLGIGVDGLL</sequence>
<evidence type="ECO:0000259" key="1">
    <source>
        <dbReference type="PROSITE" id="PS50904"/>
    </source>
</evidence>
<gene>
    <name evidence="2" type="primary">UPS2_1</name>
    <name evidence="2" type="ORF">LTR91_000746</name>
</gene>
<dbReference type="PANTHER" id="PTHR11158">
    <property type="entry name" value="MSF1/PX19 RELATED"/>
    <property type="match status" value="1"/>
</dbReference>
<protein>
    <submittedName>
        <fullName evidence="2">Phospholipid metabolism protein</fullName>
    </submittedName>
</protein>
<feature type="domain" description="PRELI/MSF1" evidence="1">
    <location>
        <begin position="1"/>
        <end position="177"/>
    </location>
</feature>
<name>A0AAN6R1V3_9PEZI</name>
<dbReference type="InterPro" id="IPR037365">
    <property type="entry name" value="Slowmo/Ups"/>
</dbReference>
<dbReference type="AlphaFoldDB" id="A0AAN6R1V3"/>
<organism evidence="2 3">
    <name type="scientific">Friedmanniomyces endolithicus</name>
    <dbReference type="NCBI Taxonomy" id="329885"/>
    <lineage>
        <taxon>Eukaryota</taxon>
        <taxon>Fungi</taxon>
        <taxon>Dikarya</taxon>
        <taxon>Ascomycota</taxon>
        <taxon>Pezizomycotina</taxon>
        <taxon>Dothideomycetes</taxon>
        <taxon>Dothideomycetidae</taxon>
        <taxon>Mycosphaerellales</taxon>
        <taxon>Teratosphaeriaceae</taxon>
        <taxon>Friedmanniomyces</taxon>
    </lineage>
</organism>
<reference evidence="2" key="1">
    <citation type="submission" date="2023-06" db="EMBL/GenBank/DDBJ databases">
        <title>Black Yeasts Isolated from many extreme environments.</title>
        <authorList>
            <person name="Coleine C."/>
            <person name="Stajich J.E."/>
            <person name="Selbmann L."/>
        </authorList>
    </citation>
    <scope>NUCLEOTIDE SEQUENCE</scope>
    <source>
        <strain evidence="2">CCFEE 5200</strain>
    </source>
</reference>